<evidence type="ECO:0000256" key="1">
    <source>
        <dbReference type="SAM" id="MobiDB-lite"/>
    </source>
</evidence>
<proteinExistence type="predicted"/>
<sequence>MRRERDADVGTAPREAEPNHRQTDRDVTVSAPPPPRSPQTARDLRSPRPAASHGTDITAAGPPPRPLLLRRRVRSVAARPGTRTERGCAAARERGQRSPFRSCSVRTRRQAALPVTLLGPLSSRWRSPPDGGVEEDGGVWEQTGECGSRRARAVGKVTRPPHFCWPPSGTAGRARTVAWETRRPSFLPSSAAKALRRGPGSHRNNISVKQQADRQRGRSVGKTEDGQRPRGSNRSSAVHHTLPRDGSPNAQTTLSSSAPWSRRNSVAAESQSLHRASQESSQLSLYTTTPFSVGFSPFRLSTKEAERCLPRALKTGGHKAL</sequence>
<organism evidence="2 3">
    <name type="scientific">Aldrovandia affinis</name>
    <dbReference type="NCBI Taxonomy" id="143900"/>
    <lineage>
        <taxon>Eukaryota</taxon>
        <taxon>Metazoa</taxon>
        <taxon>Chordata</taxon>
        <taxon>Craniata</taxon>
        <taxon>Vertebrata</taxon>
        <taxon>Euteleostomi</taxon>
        <taxon>Actinopterygii</taxon>
        <taxon>Neopterygii</taxon>
        <taxon>Teleostei</taxon>
        <taxon>Notacanthiformes</taxon>
        <taxon>Halosauridae</taxon>
        <taxon>Aldrovandia</taxon>
    </lineage>
</organism>
<accession>A0AAD7RAA1</accession>
<feature type="region of interest" description="Disordered" evidence="1">
    <location>
        <begin position="120"/>
        <end position="141"/>
    </location>
</feature>
<gene>
    <name evidence="2" type="ORF">AAFF_G00280120</name>
</gene>
<evidence type="ECO:0000313" key="3">
    <source>
        <dbReference type="Proteomes" id="UP001221898"/>
    </source>
</evidence>
<feature type="region of interest" description="Disordered" evidence="1">
    <location>
        <begin position="1"/>
        <end position="105"/>
    </location>
</feature>
<feature type="region of interest" description="Disordered" evidence="1">
    <location>
        <begin position="188"/>
        <end position="284"/>
    </location>
</feature>
<reference evidence="2" key="1">
    <citation type="journal article" date="2023" name="Science">
        <title>Genome structures resolve the early diversification of teleost fishes.</title>
        <authorList>
            <person name="Parey E."/>
            <person name="Louis A."/>
            <person name="Montfort J."/>
            <person name="Bouchez O."/>
            <person name="Roques C."/>
            <person name="Iampietro C."/>
            <person name="Lluch J."/>
            <person name="Castinel A."/>
            <person name="Donnadieu C."/>
            <person name="Desvignes T."/>
            <person name="Floi Bucao C."/>
            <person name="Jouanno E."/>
            <person name="Wen M."/>
            <person name="Mejri S."/>
            <person name="Dirks R."/>
            <person name="Jansen H."/>
            <person name="Henkel C."/>
            <person name="Chen W.J."/>
            <person name="Zahm M."/>
            <person name="Cabau C."/>
            <person name="Klopp C."/>
            <person name="Thompson A.W."/>
            <person name="Robinson-Rechavi M."/>
            <person name="Braasch I."/>
            <person name="Lecointre G."/>
            <person name="Bobe J."/>
            <person name="Postlethwait J.H."/>
            <person name="Berthelot C."/>
            <person name="Roest Crollius H."/>
            <person name="Guiguen Y."/>
        </authorList>
    </citation>
    <scope>NUCLEOTIDE SEQUENCE</scope>
    <source>
        <strain evidence="2">NC1722</strain>
    </source>
</reference>
<feature type="compositionally biased region" description="Basic and acidic residues" evidence="1">
    <location>
        <begin position="1"/>
        <end position="27"/>
    </location>
</feature>
<comment type="caution">
    <text evidence="2">The sequence shown here is derived from an EMBL/GenBank/DDBJ whole genome shotgun (WGS) entry which is preliminary data.</text>
</comment>
<feature type="compositionally biased region" description="Basic and acidic residues" evidence="1">
    <location>
        <begin position="211"/>
        <end position="228"/>
    </location>
</feature>
<name>A0AAD7RAA1_9TELE</name>
<dbReference type="AlphaFoldDB" id="A0AAD7RAA1"/>
<feature type="compositionally biased region" description="Basic and acidic residues" evidence="1">
    <location>
        <begin position="82"/>
        <end position="96"/>
    </location>
</feature>
<evidence type="ECO:0000313" key="2">
    <source>
        <dbReference type="EMBL" id="KAJ8372683.1"/>
    </source>
</evidence>
<feature type="compositionally biased region" description="Polar residues" evidence="1">
    <location>
        <begin position="248"/>
        <end position="284"/>
    </location>
</feature>
<dbReference type="Proteomes" id="UP001221898">
    <property type="component" value="Unassembled WGS sequence"/>
</dbReference>
<dbReference type="EMBL" id="JAINUG010000390">
    <property type="protein sequence ID" value="KAJ8372683.1"/>
    <property type="molecule type" value="Genomic_DNA"/>
</dbReference>
<protein>
    <submittedName>
        <fullName evidence="2">Uncharacterized protein</fullName>
    </submittedName>
</protein>
<keyword evidence="3" id="KW-1185">Reference proteome</keyword>